<feature type="repeat" description="PPR" evidence="2">
    <location>
        <begin position="539"/>
        <end position="573"/>
    </location>
</feature>
<dbReference type="AlphaFoldDB" id="A0A803MVS1"/>
<protein>
    <recommendedName>
        <fullName evidence="4">PROP1-like PPR domain-containing protein</fullName>
    </recommendedName>
</protein>
<feature type="repeat" description="PPR" evidence="2">
    <location>
        <begin position="574"/>
        <end position="608"/>
    </location>
</feature>
<dbReference type="SUPFAM" id="SSF48452">
    <property type="entry name" value="TPR-like"/>
    <property type="match status" value="1"/>
</dbReference>
<dbReference type="InterPro" id="IPR002885">
    <property type="entry name" value="PPR_rpt"/>
</dbReference>
<name>A0A803MVS1_CHEQI</name>
<accession>A0A803MVS1</accession>
<evidence type="ECO:0000313" key="6">
    <source>
        <dbReference type="Proteomes" id="UP000596660"/>
    </source>
</evidence>
<feature type="domain" description="PROP1-like PPR" evidence="4">
    <location>
        <begin position="514"/>
        <end position="676"/>
    </location>
</feature>
<dbReference type="Pfam" id="PF17177">
    <property type="entry name" value="PPR_long"/>
    <property type="match status" value="1"/>
</dbReference>
<dbReference type="RefSeq" id="XP_021739665.1">
    <property type="nucleotide sequence ID" value="XM_021883973.1"/>
</dbReference>
<dbReference type="PANTHER" id="PTHR47940:SF1">
    <property type="entry name" value="PROTEIN LOW PHOTOSYNTHETIC EFFICIENCY 1, CHLOROPLASTIC"/>
    <property type="match status" value="1"/>
</dbReference>
<dbReference type="OMA" id="FEHGSSC"/>
<evidence type="ECO:0000256" key="2">
    <source>
        <dbReference type="PROSITE-ProRule" id="PRU00708"/>
    </source>
</evidence>
<keyword evidence="1" id="KW-0677">Repeat</keyword>
<feature type="compositionally biased region" description="Basic and acidic residues" evidence="3">
    <location>
        <begin position="736"/>
        <end position="746"/>
    </location>
</feature>
<dbReference type="EnsemblPlants" id="AUR62035998-RA">
    <property type="protein sequence ID" value="AUR62035998-RA:cds"/>
    <property type="gene ID" value="AUR62035998"/>
</dbReference>
<feature type="repeat" description="PPR" evidence="2">
    <location>
        <begin position="265"/>
        <end position="299"/>
    </location>
</feature>
<dbReference type="InterPro" id="IPR033443">
    <property type="entry name" value="PROP1-like_PPR_dom"/>
</dbReference>
<keyword evidence="6" id="KW-1185">Reference proteome</keyword>
<feature type="repeat" description="PPR" evidence="2">
    <location>
        <begin position="230"/>
        <end position="264"/>
    </location>
</feature>
<evidence type="ECO:0000259" key="4">
    <source>
        <dbReference type="Pfam" id="PF17177"/>
    </source>
</evidence>
<evidence type="ECO:0000256" key="1">
    <source>
        <dbReference type="ARBA" id="ARBA00022737"/>
    </source>
</evidence>
<dbReference type="SMR" id="A0A803MVS1"/>
<feature type="repeat" description="PPR" evidence="2">
    <location>
        <begin position="609"/>
        <end position="643"/>
    </location>
</feature>
<organism evidence="5 6">
    <name type="scientific">Chenopodium quinoa</name>
    <name type="common">Quinoa</name>
    <dbReference type="NCBI Taxonomy" id="63459"/>
    <lineage>
        <taxon>Eukaryota</taxon>
        <taxon>Viridiplantae</taxon>
        <taxon>Streptophyta</taxon>
        <taxon>Embryophyta</taxon>
        <taxon>Tracheophyta</taxon>
        <taxon>Spermatophyta</taxon>
        <taxon>Magnoliopsida</taxon>
        <taxon>eudicotyledons</taxon>
        <taxon>Gunneridae</taxon>
        <taxon>Pentapetalae</taxon>
        <taxon>Caryophyllales</taxon>
        <taxon>Chenopodiaceae</taxon>
        <taxon>Chenopodioideae</taxon>
        <taxon>Atripliceae</taxon>
        <taxon>Chenopodium</taxon>
    </lineage>
</organism>
<dbReference type="PANTHER" id="PTHR47940">
    <property type="entry name" value="OS12G0283900 PROTEIN"/>
    <property type="match status" value="1"/>
</dbReference>
<feature type="region of interest" description="Disordered" evidence="3">
    <location>
        <begin position="699"/>
        <end position="746"/>
    </location>
</feature>
<dbReference type="PROSITE" id="PS51375">
    <property type="entry name" value="PPR"/>
    <property type="match status" value="9"/>
</dbReference>
<dbReference type="KEGG" id="cqi:110706063"/>
<sequence>MQTLSVWPLRGELLEVPQLEFQLGFTSFGRIRSRIIRRKNLGRIDSIVHLRRSSRHSRSDFDDIGVRVFFKCDKIKLFLSGESRSLSGLCFPVGWALEEQAIGNSVINEDLEEIDELKETRLEKDDGELCLSKSIGSGDDVGGEIRDGGEVEEEEMDRRVDVRGLAQCLLQAQSVEDVEEIMKDEDKVPLQVFSSIISGFGREKRLEPAMAVVDWLKMKCEEGEDAYCPNLYIYNSLLSVVKQSGELDKVDMVLSEMDEVGISRNVVTYNTLMGIYLEEGRTAEALNLFEDIKCKGLSPSPPSFSTALLAYRRMEDGIGALNFFIALREKYMSGELKIDGHIDWHYEYLKLKNFTSRICYQIMRRWLVKDGNFTTNVLKLLIEMDKAALPPTREEYERLIWACTREEHYTVAKELYNRIRENHSDISLSVCNHIIWLMGKAKKWWAALEIYEDMLDKGPKPNNMAYELIVSHFNVLLSAARKRGIWRWGLKLLDKMEAKGLKPRSREWNAVLIACSKASEATAAVEIFKRMIERGEKPTVISYGALLSALEKGKLYDEAVRVWEHMRKIGVEPNLYAYTIMASVYVGLGKFNLVDYIIQEMVSIGINPTVVTFNAIISVCTKNGLVGAAYEWFQRMRSMSIDPNEITYDTLIEALANDGKPRLAYDLYLSALNEDLKPSSKAYDAILQSSRTLGATIDISALGPRPPEKKKKVPTKKNQSESGTVIDLHSQSNSFVREETHAQEAA</sequence>
<reference evidence="5" key="1">
    <citation type="journal article" date="2017" name="Nature">
        <title>The genome of Chenopodium quinoa.</title>
        <authorList>
            <person name="Jarvis D.E."/>
            <person name="Ho Y.S."/>
            <person name="Lightfoot D.J."/>
            <person name="Schmoeckel S.M."/>
            <person name="Li B."/>
            <person name="Borm T.J.A."/>
            <person name="Ohyanagi H."/>
            <person name="Mineta K."/>
            <person name="Michell C.T."/>
            <person name="Saber N."/>
            <person name="Kharbatia N.M."/>
            <person name="Rupper R.R."/>
            <person name="Sharp A.R."/>
            <person name="Dally N."/>
            <person name="Boughton B.A."/>
            <person name="Woo Y.H."/>
            <person name="Gao G."/>
            <person name="Schijlen E.G.W.M."/>
            <person name="Guo X."/>
            <person name="Momin A.A."/>
            <person name="Negrao S."/>
            <person name="Al-Babili S."/>
            <person name="Gehring C."/>
            <person name="Roessner U."/>
            <person name="Jung C."/>
            <person name="Murphy K."/>
            <person name="Arold S.T."/>
            <person name="Gojobori T."/>
            <person name="van der Linden C.G."/>
            <person name="van Loo E.N."/>
            <person name="Jellen E.N."/>
            <person name="Maughan P.J."/>
            <person name="Tester M."/>
        </authorList>
    </citation>
    <scope>NUCLEOTIDE SEQUENCE [LARGE SCALE GENOMIC DNA]</scope>
    <source>
        <strain evidence="5">cv. PI 614886</strain>
    </source>
</reference>
<dbReference type="Pfam" id="PF01535">
    <property type="entry name" value="PPR"/>
    <property type="match status" value="3"/>
</dbReference>
<dbReference type="Pfam" id="PF13041">
    <property type="entry name" value="PPR_2"/>
    <property type="match status" value="1"/>
</dbReference>
<feature type="repeat" description="PPR" evidence="2">
    <location>
        <begin position="427"/>
        <end position="461"/>
    </location>
</feature>
<dbReference type="OrthoDB" id="185373at2759"/>
<dbReference type="InterPro" id="IPR053343">
    <property type="entry name" value="PSII_mRNA-binding_protein"/>
</dbReference>
<proteinExistence type="predicted"/>
<feature type="repeat" description="PPR" evidence="2">
    <location>
        <begin position="644"/>
        <end position="678"/>
    </location>
</feature>
<dbReference type="Gene3D" id="1.25.40.10">
    <property type="entry name" value="Tetratricopeptide repeat domain"/>
    <property type="match status" value="4"/>
</dbReference>
<dbReference type="GeneID" id="110706063"/>
<evidence type="ECO:0000256" key="3">
    <source>
        <dbReference type="SAM" id="MobiDB-lite"/>
    </source>
</evidence>
<dbReference type="NCBIfam" id="TIGR00756">
    <property type="entry name" value="PPR"/>
    <property type="match status" value="4"/>
</dbReference>
<gene>
    <name evidence="5" type="primary">LOC110706063</name>
</gene>
<evidence type="ECO:0000313" key="5">
    <source>
        <dbReference type="EnsemblPlants" id="AUR62035998-RA:cds"/>
    </source>
</evidence>
<dbReference type="Proteomes" id="UP000596660">
    <property type="component" value="Unplaced"/>
</dbReference>
<feature type="repeat" description="PPR" evidence="2">
    <location>
        <begin position="504"/>
        <end position="538"/>
    </location>
</feature>
<feature type="repeat" description="PPR" evidence="2">
    <location>
        <begin position="469"/>
        <end position="503"/>
    </location>
</feature>
<dbReference type="InterPro" id="IPR011990">
    <property type="entry name" value="TPR-like_helical_dom_sf"/>
</dbReference>
<dbReference type="Gramene" id="AUR62035998-RA">
    <property type="protein sequence ID" value="AUR62035998-RA:cds"/>
    <property type="gene ID" value="AUR62035998"/>
</dbReference>
<reference evidence="5" key="2">
    <citation type="submission" date="2021-03" db="UniProtKB">
        <authorList>
            <consortium name="EnsemblPlants"/>
        </authorList>
    </citation>
    <scope>IDENTIFICATION</scope>
</reference>